<proteinExistence type="predicted"/>
<dbReference type="GO" id="GO:0005886">
    <property type="term" value="C:plasma membrane"/>
    <property type="evidence" value="ECO:0007669"/>
    <property type="project" value="TreeGrafter"/>
</dbReference>
<evidence type="ECO:0000259" key="8">
    <source>
        <dbReference type="Pfam" id="PF25145"/>
    </source>
</evidence>
<dbReference type="EMBL" id="BLRV01000017">
    <property type="protein sequence ID" value="GFP21086.1"/>
    <property type="molecule type" value="Genomic_DNA"/>
</dbReference>
<dbReference type="Proteomes" id="UP000580051">
    <property type="component" value="Unassembled WGS sequence"/>
</dbReference>
<evidence type="ECO:0000313" key="12">
    <source>
        <dbReference type="Proteomes" id="UP000591948"/>
    </source>
</evidence>
<feature type="transmembrane region" description="Helical" evidence="5">
    <location>
        <begin position="264"/>
        <end position="282"/>
    </location>
</feature>
<dbReference type="InterPro" id="IPR029045">
    <property type="entry name" value="ClpP/crotonase-like_dom_sf"/>
</dbReference>
<dbReference type="InterPro" id="IPR052165">
    <property type="entry name" value="Membrane_assoc_protease"/>
</dbReference>
<accession>A0A6V8P419</accession>
<keyword evidence="10" id="KW-0645">Protease</keyword>
<dbReference type="GO" id="GO:0008233">
    <property type="term" value="F:peptidase activity"/>
    <property type="evidence" value="ECO:0007669"/>
    <property type="project" value="UniProtKB-KW"/>
</dbReference>
<dbReference type="Gene3D" id="2.40.50.140">
    <property type="entry name" value="Nucleic acid-binding proteins"/>
    <property type="match status" value="1"/>
</dbReference>
<dbReference type="CDD" id="cd07021">
    <property type="entry name" value="Clp_protease_NfeD_like"/>
    <property type="match status" value="1"/>
</dbReference>
<keyword evidence="12" id="KW-1185">Reference proteome</keyword>
<evidence type="ECO:0000259" key="7">
    <source>
        <dbReference type="Pfam" id="PF24961"/>
    </source>
</evidence>
<dbReference type="RefSeq" id="WP_176226226.1">
    <property type="nucleotide sequence ID" value="NZ_BLRV01000017.1"/>
</dbReference>
<comment type="subcellular location">
    <subcellularLocation>
        <location evidence="1">Membrane</location>
        <topology evidence="1">Multi-pass membrane protein</topology>
    </subcellularLocation>
</comment>
<evidence type="ECO:0000256" key="5">
    <source>
        <dbReference type="SAM" id="Phobius"/>
    </source>
</evidence>
<evidence type="ECO:0000256" key="4">
    <source>
        <dbReference type="ARBA" id="ARBA00023136"/>
    </source>
</evidence>
<feature type="domain" description="NfeD1b N-terminal" evidence="8">
    <location>
        <begin position="2"/>
        <end position="156"/>
    </location>
</feature>
<keyword evidence="10" id="KW-0378">Hydrolase</keyword>
<evidence type="ECO:0000313" key="11">
    <source>
        <dbReference type="Proteomes" id="UP000580051"/>
    </source>
</evidence>
<keyword evidence="3 5" id="KW-1133">Transmembrane helix</keyword>
<protein>
    <submittedName>
        <fullName evidence="10">ClpP class membrane-bound serine protease</fullName>
    </submittedName>
</protein>
<keyword evidence="2 5" id="KW-0812">Transmembrane</keyword>
<dbReference type="Pfam" id="PF25145">
    <property type="entry name" value="NfeD1b_N"/>
    <property type="match status" value="1"/>
</dbReference>
<feature type="transmembrane region" description="Helical" evidence="5">
    <location>
        <begin position="315"/>
        <end position="335"/>
    </location>
</feature>
<sequence length="463" mass="50113">MIPIEDGDIFMVDLGMVHFVERAVRYAEEAGAVAIIFDIKTFGGRLDAAMEIKKTILATELKTIAFVQQGISAGALITLACEEIVVVPGSTIGAATPVGLGGEALDEKAVSFVRAQFRATSDLNNHPALLAEAMVDPAIEIRAVTIDGELRLLTPAEFEEKQTELGPERVIVVTEDLPTGFVQGKVVTLTAKQAARFRLTAHQVSRIEDVLPLYGLEGARLFRVPLTWSEQLVRFLTHAQISSLLLTLGMLGLMFEVMSPGQGIGAIIGLLSLALFFFGRYLAGLAEWAIFLVPALLILGLVLLVIEVHIFPEDFGLLGILGIASLGSSFVLAIVGHDLPAIPGAREYLEALEKVSFAIIITSVATVITVILIPRMRFWERVRARMVLTSTQASELGFRMAEITPETLRDKEGITVTPLRPAGKARFGDKVYDVVAEGEFIEAGERVKVIKVEGNRISVMGVN</sequence>
<dbReference type="GO" id="GO:0006508">
    <property type="term" value="P:proteolysis"/>
    <property type="evidence" value="ECO:0007669"/>
    <property type="project" value="UniProtKB-KW"/>
</dbReference>
<dbReference type="EMBL" id="BLRY01000016">
    <property type="protein sequence ID" value="GFP27107.1"/>
    <property type="molecule type" value="Genomic_DNA"/>
</dbReference>
<evidence type="ECO:0000256" key="2">
    <source>
        <dbReference type="ARBA" id="ARBA00022692"/>
    </source>
</evidence>
<dbReference type="Pfam" id="PF24961">
    <property type="entry name" value="NfeD_membrane"/>
    <property type="match status" value="1"/>
</dbReference>
<name>A0A6V8P419_9ACTN</name>
<evidence type="ECO:0000313" key="9">
    <source>
        <dbReference type="EMBL" id="GFP21086.1"/>
    </source>
</evidence>
<comment type="caution">
    <text evidence="10">The sequence shown here is derived from an EMBL/GenBank/DDBJ whole genome shotgun (WGS) entry which is preliminary data.</text>
</comment>
<keyword evidence="4 5" id="KW-0472">Membrane</keyword>
<feature type="domain" description="NfeD-like C-terminal" evidence="6">
    <location>
        <begin position="407"/>
        <end position="459"/>
    </location>
</feature>
<organism evidence="10 12">
    <name type="scientific">Candidatus Hakubella thermalkaliphila</name>
    <dbReference type="NCBI Taxonomy" id="2754717"/>
    <lineage>
        <taxon>Bacteria</taxon>
        <taxon>Bacillati</taxon>
        <taxon>Actinomycetota</taxon>
        <taxon>Actinomycetota incertae sedis</taxon>
        <taxon>Candidatus Hakubellales</taxon>
        <taxon>Candidatus Hakubellaceae</taxon>
        <taxon>Candidatus Hakubella</taxon>
    </lineage>
</organism>
<dbReference type="Proteomes" id="UP000591948">
    <property type="component" value="Unassembled WGS sequence"/>
</dbReference>
<evidence type="ECO:0000313" key="10">
    <source>
        <dbReference type="EMBL" id="GFP27107.1"/>
    </source>
</evidence>
<feature type="transmembrane region" description="Helical" evidence="5">
    <location>
        <begin position="355"/>
        <end position="373"/>
    </location>
</feature>
<dbReference type="Pfam" id="PF01957">
    <property type="entry name" value="NfeD"/>
    <property type="match status" value="1"/>
</dbReference>
<feature type="transmembrane region" description="Helical" evidence="5">
    <location>
        <begin position="235"/>
        <end position="257"/>
    </location>
</feature>
<evidence type="ECO:0000256" key="3">
    <source>
        <dbReference type="ARBA" id="ARBA00022989"/>
    </source>
</evidence>
<dbReference type="PANTHER" id="PTHR33507:SF3">
    <property type="entry name" value="INNER MEMBRANE PROTEIN YBBJ"/>
    <property type="match status" value="1"/>
</dbReference>
<evidence type="ECO:0000256" key="1">
    <source>
        <dbReference type="ARBA" id="ARBA00004141"/>
    </source>
</evidence>
<dbReference type="InterPro" id="IPR056738">
    <property type="entry name" value="NfeD1b_N"/>
</dbReference>
<dbReference type="InterPro" id="IPR002810">
    <property type="entry name" value="NfeD-like_C"/>
</dbReference>
<dbReference type="Gene3D" id="3.90.226.10">
    <property type="entry name" value="2-enoyl-CoA Hydratase, Chain A, domain 1"/>
    <property type="match status" value="1"/>
</dbReference>
<dbReference type="InterPro" id="IPR056739">
    <property type="entry name" value="NfeD_membrane"/>
</dbReference>
<dbReference type="AlphaFoldDB" id="A0A6V8P419"/>
<dbReference type="InterPro" id="IPR012340">
    <property type="entry name" value="NA-bd_OB-fold"/>
</dbReference>
<dbReference type="PANTHER" id="PTHR33507">
    <property type="entry name" value="INNER MEMBRANE PROTEIN YBBJ"/>
    <property type="match status" value="1"/>
</dbReference>
<reference evidence="11 12" key="1">
    <citation type="journal article" date="2020" name="Front. Microbiol.">
        <title>Single-cell genomics of novel Actinobacteria with the Wood-Ljungdahl pathway discovered in a serpentinizing system.</title>
        <authorList>
            <person name="Merino N."/>
            <person name="Kawai M."/>
            <person name="Boyd E.S."/>
            <person name="Colman D.R."/>
            <person name="McGlynn S.E."/>
            <person name="Nealson K.H."/>
            <person name="Kurokawa K."/>
            <person name="Hongoh Y."/>
        </authorList>
    </citation>
    <scope>NUCLEOTIDE SEQUENCE [LARGE SCALE GENOMIC DNA]</scope>
    <source>
        <strain evidence="9 11">S06</strain>
        <strain evidence="10 12">S33</strain>
    </source>
</reference>
<gene>
    <name evidence="9" type="ORF">HKBW3S06_00312</name>
    <name evidence="10" type="ORF">HKBW3S33_00519</name>
</gene>
<evidence type="ECO:0000259" key="6">
    <source>
        <dbReference type="Pfam" id="PF01957"/>
    </source>
</evidence>
<feature type="domain" description="NfeD integral membrane" evidence="7">
    <location>
        <begin position="241"/>
        <end position="373"/>
    </location>
</feature>
<feature type="transmembrane region" description="Helical" evidence="5">
    <location>
        <begin position="288"/>
        <end position="308"/>
    </location>
</feature>
<dbReference type="SUPFAM" id="SSF52096">
    <property type="entry name" value="ClpP/crotonase"/>
    <property type="match status" value="1"/>
</dbReference>